<sequence>MQNLLLEVKSVRRCEGGHTCNLNVNGKKVAFIGPGIFEWTSHPRRIDVLTWYATKEGLKVAELQPVELKEGWESQVPDHKFDDARHDATEASLHEWIKLHFVAFELLQRCRYVLMTLGNKGEILDWGIPPGNASESLKRVAAGRPSLRLLNGLSMPELVRLLEEKKKSGKSATPAKA</sequence>
<proteinExistence type="predicted"/>
<name>A0A6J5MQE7_9CAUD</name>
<protein>
    <submittedName>
        <fullName evidence="1">Uncharacterized protein</fullName>
    </submittedName>
</protein>
<gene>
    <name evidence="1" type="ORF">UFOVP431_35</name>
</gene>
<organism evidence="1">
    <name type="scientific">uncultured Caudovirales phage</name>
    <dbReference type="NCBI Taxonomy" id="2100421"/>
    <lineage>
        <taxon>Viruses</taxon>
        <taxon>Duplodnaviria</taxon>
        <taxon>Heunggongvirae</taxon>
        <taxon>Uroviricota</taxon>
        <taxon>Caudoviricetes</taxon>
        <taxon>Peduoviridae</taxon>
        <taxon>Maltschvirus</taxon>
        <taxon>Maltschvirus maltsch</taxon>
    </lineage>
</organism>
<accession>A0A6J5MQE7</accession>
<reference evidence="1" key="1">
    <citation type="submission" date="2020-04" db="EMBL/GenBank/DDBJ databases">
        <authorList>
            <person name="Chiriac C."/>
            <person name="Salcher M."/>
            <person name="Ghai R."/>
            <person name="Kavagutti S V."/>
        </authorList>
    </citation>
    <scope>NUCLEOTIDE SEQUENCE</scope>
</reference>
<dbReference type="EMBL" id="LR796483">
    <property type="protein sequence ID" value="CAB4147543.1"/>
    <property type="molecule type" value="Genomic_DNA"/>
</dbReference>
<evidence type="ECO:0000313" key="1">
    <source>
        <dbReference type="EMBL" id="CAB4147543.1"/>
    </source>
</evidence>